<accession>A0A0R3SFT5</accession>
<dbReference type="AlphaFoldDB" id="A0A0R3SFT5"/>
<reference evidence="1 2" key="2">
    <citation type="submission" date="2018-11" db="EMBL/GenBank/DDBJ databases">
        <authorList>
            <consortium name="Pathogen Informatics"/>
        </authorList>
    </citation>
    <scope>NUCLEOTIDE SEQUENCE [LARGE SCALE GENOMIC DNA]</scope>
</reference>
<reference evidence="3" key="1">
    <citation type="submission" date="2017-02" db="UniProtKB">
        <authorList>
            <consortium name="WormBaseParasite"/>
        </authorList>
    </citation>
    <scope>IDENTIFICATION</scope>
</reference>
<name>A0A0R3SFT5_HYMDI</name>
<evidence type="ECO:0000313" key="3">
    <source>
        <dbReference type="WBParaSite" id="HDID_0000372301-mRNA-1"/>
    </source>
</evidence>
<evidence type="ECO:0000313" key="1">
    <source>
        <dbReference type="EMBL" id="VDL38019.1"/>
    </source>
</evidence>
<protein>
    <submittedName>
        <fullName evidence="3">CCHC-type domain-containing protein</fullName>
    </submittedName>
</protein>
<gene>
    <name evidence="1" type="ORF">HDID_LOCUS3721</name>
</gene>
<evidence type="ECO:0000313" key="2">
    <source>
        <dbReference type="Proteomes" id="UP000274504"/>
    </source>
</evidence>
<dbReference type="EMBL" id="UYSG01001201">
    <property type="protein sequence ID" value="VDL38019.1"/>
    <property type="molecule type" value="Genomic_DNA"/>
</dbReference>
<dbReference type="Proteomes" id="UP000274504">
    <property type="component" value="Unassembled WGS sequence"/>
</dbReference>
<dbReference type="OrthoDB" id="6270619at2759"/>
<dbReference type="WBParaSite" id="HDID_0000372301-mRNA-1">
    <property type="protein sequence ID" value="HDID_0000372301-mRNA-1"/>
    <property type="gene ID" value="HDID_0000372301"/>
</dbReference>
<proteinExistence type="predicted"/>
<organism evidence="3">
    <name type="scientific">Hymenolepis diminuta</name>
    <name type="common">Rat tapeworm</name>
    <dbReference type="NCBI Taxonomy" id="6216"/>
    <lineage>
        <taxon>Eukaryota</taxon>
        <taxon>Metazoa</taxon>
        <taxon>Spiralia</taxon>
        <taxon>Lophotrochozoa</taxon>
        <taxon>Platyhelminthes</taxon>
        <taxon>Cestoda</taxon>
        <taxon>Eucestoda</taxon>
        <taxon>Cyclophyllidea</taxon>
        <taxon>Hymenolepididae</taxon>
        <taxon>Hymenolepis</taxon>
    </lineage>
</organism>
<sequence>MLLREFSRSDHYLCSFYFQPTDTDDLMYETMISMLGSVVGDNSSPINLTIGGDENVYRYVGIVADFALVSDLVLSKKTNLDVFFFILALRSPCHAEIGLRLLSLLDKNSMSGSLVADTKQSLLICRFCGERRYHRDCPIEDVAARTATIMATKKASTEILLRTVQRGKTRTTREH</sequence>